<evidence type="ECO:0000313" key="15">
    <source>
        <dbReference type="Proteomes" id="UP000005222"/>
    </source>
</evidence>
<dbReference type="FunFam" id="1.10.472.10:FF:000002">
    <property type="entry name" value="Transcription factor IIIB 90 kDa subunit"/>
    <property type="match status" value="1"/>
</dbReference>
<dbReference type="GO" id="GO:0097550">
    <property type="term" value="C:transcription preinitiation complex"/>
    <property type="evidence" value="ECO:0007669"/>
    <property type="project" value="TreeGrafter"/>
</dbReference>
<keyword evidence="9" id="KW-0804">Transcription</keyword>
<keyword evidence="8" id="KW-0010">Activator</keyword>
<dbReference type="GO" id="GO:0017025">
    <property type="term" value="F:TBP-class protein binding"/>
    <property type="evidence" value="ECO:0007669"/>
    <property type="project" value="InterPro"/>
</dbReference>
<proteinExistence type="inferred from homology"/>
<gene>
    <name evidence="14" type="primary">Piso0_002732</name>
    <name evidence="14" type="ORF">GNLVRS01_PISO0J18357g</name>
</gene>
<evidence type="ECO:0000313" key="14">
    <source>
        <dbReference type="EMBL" id="CCE82962.1"/>
    </source>
</evidence>
<dbReference type="FunFam" id="1.10.472.10:FF:000007">
    <property type="entry name" value="Transcription factor IIIB 90 kDa subunit"/>
    <property type="match status" value="1"/>
</dbReference>
<comment type="subcellular location">
    <subcellularLocation>
        <location evidence="1">Nucleus</location>
    </subcellularLocation>
</comment>
<dbReference type="OMA" id="ISMAHRY"/>
<keyword evidence="4" id="KW-0677">Repeat</keyword>
<protein>
    <recommendedName>
        <fullName evidence="11">B-related factor 1</fullName>
    </recommendedName>
</protein>
<dbReference type="CDD" id="cd20554">
    <property type="entry name" value="CYCLIN_TFIIIB90_rpt2"/>
    <property type="match status" value="1"/>
</dbReference>
<dbReference type="GO" id="GO:0070897">
    <property type="term" value="P:transcription preinitiation complex assembly"/>
    <property type="evidence" value="ECO:0007669"/>
    <property type="project" value="InterPro"/>
</dbReference>
<name>G8YDD1_PICSO</name>
<dbReference type="HOGENOM" id="CLU_010293_3_3_1"/>
<evidence type="ECO:0000256" key="9">
    <source>
        <dbReference type="ARBA" id="ARBA00023163"/>
    </source>
</evidence>
<dbReference type="GO" id="GO:0000126">
    <property type="term" value="C:transcription factor TFIIIB complex"/>
    <property type="evidence" value="ECO:0007669"/>
    <property type="project" value="UniProtKB-ARBA"/>
</dbReference>
<evidence type="ECO:0000256" key="10">
    <source>
        <dbReference type="ARBA" id="ARBA00023242"/>
    </source>
</evidence>
<evidence type="ECO:0000256" key="6">
    <source>
        <dbReference type="ARBA" id="ARBA00022833"/>
    </source>
</evidence>
<dbReference type="InterPro" id="IPR011665">
    <property type="entry name" value="BRF1_TBP-bd_dom"/>
</dbReference>
<keyword evidence="3" id="KW-0479">Metal-binding</keyword>
<evidence type="ECO:0000256" key="12">
    <source>
        <dbReference type="SAM" id="MobiDB-lite"/>
    </source>
</evidence>
<keyword evidence="6" id="KW-0862">Zinc</keyword>
<accession>G8YDD1</accession>
<dbReference type="InterPro" id="IPR000812">
    <property type="entry name" value="TFIIB"/>
</dbReference>
<evidence type="ECO:0000256" key="11">
    <source>
        <dbReference type="ARBA" id="ARBA00031009"/>
    </source>
</evidence>
<reference evidence="14 15" key="1">
    <citation type="journal article" date="2012" name="G3 (Bethesda)">
        <title>Pichia sorbitophila, an interspecies yeast hybrid reveals early steps of genome resolution following polyploidization.</title>
        <authorList>
            <person name="Leh Louis V."/>
            <person name="Despons L."/>
            <person name="Friedrich A."/>
            <person name="Martin T."/>
            <person name="Durrens P."/>
            <person name="Casaregola S."/>
            <person name="Neuveglise C."/>
            <person name="Fairhead C."/>
            <person name="Marck C."/>
            <person name="Cruz J.A."/>
            <person name="Straub M.L."/>
            <person name="Kugler V."/>
            <person name="Sacerdot C."/>
            <person name="Uzunov Z."/>
            <person name="Thierry A."/>
            <person name="Weiss S."/>
            <person name="Bleykasten C."/>
            <person name="De Montigny J."/>
            <person name="Jacques N."/>
            <person name="Jung P."/>
            <person name="Lemaire M."/>
            <person name="Mallet S."/>
            <person name="Morel G."/>
            <person name="Richard G.F."/>
            <person name="Sarkar A."/>
            <person name="Savel G."/>
            <person name="Schacherer J."/>
            <person name="Seret M.L."/>
            <person name="Talla E."/>
            <person name="Samson G."/>
            <person name="Jubin C."/>
            <person name="Poulain J."/>
            <person name="Vacherie B."/>
            <person name="Barbe V."/>
            <person name="Pelletier E."/>
            <person name="Sherman D.J."/>
            <person name="Westhof E."/>
            <person name="Weissenbach J."/>
            <person name="Baret P.V."/>
            <person name="Wincker P."/>
            <person name="Gaillardin C."/>
            <person name="Dujon B."/>
            <person name="Souciet J.L."/>
        </authorList>
    </citation>
    <scope>NUCLEOTIDE SEQUENCE [LARGE SCALE GENOMIC DNA]</scope>
    <source>
        <strain evidence="15">ATCC MYA-4447 / BCRC 22081 / CBS 7064 / NBRC 10061 / NRRL Y-12695</strain>
    </source>
</reference>
<evidence type="ECO:0000256" key="2">
    <source>
        <dbReference type="ARBA" id="ARBA00010857"/>
    </source>
</evidence>
<dbReference type="GO" id="GO:0006384">
    <property type="term" value="P:transcription initiation at RNA polymerase III promoter"/>
    <property type="evidence" value="ECO:0007669"/>
    <property type="project" value="UniProtKB-ARBA"/>
</dbReference>
<dbReference type="SMART" id="SM00385">
    <property type="entry name" value="CYCLIN"/>
    <property type="match status" value="2"/>
</dbReference>
<dbReference type="Pfam" id="PF00382">
    <property type="entry name" value="TFIIB"/>
    <property type="match status" value="2"/>
</dbReference>
<evidence type="ECO:0000259" key="13">
    <source>
        <dbReference type="SMART" id="SM00385"/>
    </source>
</evidence>
<evidence type="ECO:0000256" key="7">
    <source>
        <dbReference type="ARBA" id="ARBA00023015"/>
    </source>
</evidence>
<dbReference type="Gene3D" id="2.20.25.10">
    <property type="match status" value="1"/>
</dbReference>
<evidence type="ECO:0000256" key="4">
    <source>
        <dbReference type="ARBA" id="ARBA00022737"/>
    </source>
</evidence>
<dbReference type="GO" id="GO:0005634">
    <property type="term" value="C:nucleus"/>
    <property type="evidence" value="ECO:0007669"/>
    <property type="project" value="UniProtKB-SubCell"/>
</dbReference>
<comment type="similarity">
    <text evidence="2">Belongs to the TFIIB family.</text>
</comment>
<dbReference type="GO" id="GO:0000995">
    <property type="term" value="F:RNA polymerase III general transcription initiation factor activity"/>
    <property type="evidence" value="ECO:0007669"/>
    <property type="project" value="TreeGrafter"/>
</dbReference>
<keyword evidence="15" id="KW-1185">Reference proteome</keyword>
<dbReference type="InParanoid" id="G8YDD1"/>
<evidence type="ECO:0000256" key="5">
    <source>
        <dbReference type="ARBA" id="ARBA00022771"/>
    </source>
</evidence>
<dbReference type="CDD" id="cd20553">
    <property type="entry name" value="CYCLIN_TFIIIB90_rpt1"/>
    <property type="match status" value="1"/>
</dbReference>
<sequence length="571" mass="63993">MMKSKPVCRNCGHTNFSVDRFTASADVSCSRCGTVREENPIVSEVQYGESSTGAAMVQGAMVGADQARAPYGGRQNAMESREQTFEKGKKRIKKIATALRIPDYISDAASEWFRLALLNNFVQGRRSQNVLAACLYVACRKEKTHHMLIDFSSRLQISVYSLGATFLKMVKALQITKLPLADPSLFIQHFVEKLGFRESTSKVIKDAVKLAQRMANDWIHEGRRPAGIAGACVLLAARMNNFRRTHAEIVAVAHVAEETLQRRLNEFKKTKSGELTVESFRQSHRTEISNPPSFDRNRALELKLAKQLKDKDDMLKNFEEISKSLNDKESKKDKNGNTHDEGEGDDGQSRKDRLLSTILKDCDLSENEISEHLARIVENQRATLRKSMYTNPSEIENNKIKEKNIDLDKPKNLVKNLPKTNDLLSKISSNPKDFEDLDEEELDQFLLTDDEYKLKERVWTGLNHDFLVNQEKKRLKQEADELTGNTSGATRKKRRQNKSPLDGIEGIGGDIVSEMGVCEAIAGIGESAGEPLSAADSARRMLSKKAFSKKINYASLGDLFDDNKTVDTAGV</sequence>
<dbReference type="InterPro" id="IPR023486">
    <property type="entry name" value="TFIIB_CS"/>
</dbReference>
<feature type="region of interest" description="Disordered" evidence="12">
    <location>
        <begin position="476"/>
        <end position="507"/>
    </location>
</feature>
<feature type="domain" description="Cyclin-like" evidence="13">
    <location>
        <begin position="90"/>
        <end position="171"/>
    </location>
</feature>
<evidence type="ECO:0000256" key="1">
    <source>
        <dbReference type="ARBA" id="ARBA00004123"/>
    </source>
</evidence>
<dbReference type="EMBL" id="FO082050">
    <property type="protein sequence ID" value="CCE82962.1"/>
    <property type="molecule type" value="Genomic_DNA"/>
</dbReference>
<dbReference type="Gene3D" id="1.20.5.650">
    <property type="entry name" value="Single helix bin"/>
    <property type="match status" value="1"/>
</dbReference>
<dbReference type="Pfam" id="PF07741">
    <property type="entry name" value="BRF1"/>
    <property type="match status" value="1"/>
</dbReference>
<dbReference type="GO" id="GO:0008270">
    <property type="term" value="F:zinc ion binding"/>
    <property type="evidence" value="ECO:0007669"/>
    <property type="project" value="UniProtKB-KW"/>
</dbReference>
<evidence type="ECO:0000256" key="8">
    <source>
        <dbReference type="ARBA" id="ARBA00023159"/>
    </source>
</evidence>
<dbReference type="Pfam" id="PF08271">
    <property type="entry name" value="Zn_Ribbon_TF"/>
    <property type="match status" value="1"/>
</dbReference>
<dbReference type="PRINTS" id="PR00685">
    <property type="entry name" value="TIFACTORIIB"/>
</dbReference>
<dbReference type="PANTHER" id="PTHR11618:SF4">
    <property type="entry name" value="TRANSCRIPTION FACTOR IIIB 90 KDA SUBUNIT"/>
    <property type="match status" value="1"/>
</dbReference>
<feature type="region of interest" description="Disordered" evidence="12">
    <location>
        <begin position="326"/>
        <end position="351"/>
    </location>
</feature>
<keyword evidence="7" id="KW-0805">Transcription regulation</keyword>
<dbReference type="eggNOG" id="KOG1598">
    <property type="taxonomic scope" value="Eukaryota"/>
</dbReference>
<dbReference type="InterPro" id="IPR036915">
    <property type="entry name" value="Cyclin-like_sf"/>
</dbReference>
<dbReference type="Proteomes" id="UP000005222">
    <property type="component" value="Chromosome J"/>
</dbReference>
<organism evidence="14 15">
    <name type="scientific">Pichia sorbitophila (strain ATCC MYA-4447 / BCRC 22081 / CBS 7064 / NBRC 10061 / NRRL Y-12695)</name>
    <name type="common">Hybrid yeast</name>
    <dbReference type="NCBI Taxonomy" id="559304"/>
    <lineage>
        <taxon>Eukaryota</taxon>
        <taxon>Fungi</taxon>
        <taxon>Dikarya</taxon>
        <taxon>Ascomycota</taxon>
        <taxon>Saccharomycotina</taxon>
        <taxon>Pichiomycetes</taxon>
        <taxon>Debaryomycetaceae</taxon>
        <taxon>Millerozyma</taxon>
    </lineage>
</organism>
<keyword evidence="5" id="KW-0863">Zinc-finger</keyword>
<dbReference type="STRING" id="559304.G8YDD1"/>
<dbReference type="PANTHER" id="PTHR11618">
    <property type="entry name" value="TRANSCRIPTION INITIATION FACTOR IIB-RELATED"/>
    <property type="match status" value="1"/>
</dbReference>
<keyword evidence="10" id="KW-0539">Nucleus</keyword>
<feature type="domain" description="Cyclin-like" evidence="13">
    <location>
        <begin position="185"/>
        <end position="269"/>
    </location>
</feature>
<dbReference type="AlphaFoldDB" id="G8YDD1"/>
<dbReference type="GO" id="GO:0001006">
    <property type="term" value="F:RNA polymerase III type 3 promoter sequence-specific DNA binding"/>
    <property type="evidence" value="ECO:0007669"/>
    <property type="project" value="TreeGrafter"/>
</dbReference>
<dbReference type="OrthoDB" id="511529at2759"/>
<dbReference type="PROSITE" id="PS00782">
    <property type="entry name" value="TFIIB"/>
    <property type="match status" value="2"/>
</dbReference>
<dbReference type="InterPro" id="IPR013137">
    <property type="entry name" value="Znf_TFIIB"/>
</dbReference>
<dbReference type="SUPFAM" id="SSF47954">
    <property type="entry name" value="Cyclin-like"/>
    <property type="match status" value="2"/>
</dbReference>
<dbReference type="InterPro" id="IPR013763">
    <property type="entry name" value="Cyclin-like_dom"/>
</dbReference>
<dbReference type="FunCoup" id="G8YDD1">
    <property type="interactions" value="769"/>
</dbReference>
<dbReference type="SUPFAM" id="SSF57783">
    <property type="entry name" value="Zinc beta-ribbon"/>
    <property type="match status" value="1"/>
</dbReference>
<evidence type="ECO:0000256" key="3">
    <source>
        <dbReference type="ARBA" id="ARBA00022723"/>
    </source>
</evidence>
<dbReference type="InterPro" id="IPR013150">
    <property type="entry name" value="TFIIB_cyclin"/>
</dbReference>
<dbReference type="Gene3D" id="1.10.472.10">
    <property type="entry name" value="Cyclin-like"/>
    <property type="match status" value="2"/>
</dbReference>